<protein>
    <recommendedName>
        <fullName evidence="9">Copper oxidase</fullName>
    </recommendedName>
</protein>
<dbReference type="InterPro" id="IPR045087">
    <property type="entry name" value="Cu-oxidase_fam"/>
</dbReference>
<dbReference type="PANTHER" id="PTHR11709:SF518">
    <property type="entry name" value="MULTICOPPER OXIDASE"/>
    <property type="match status" value="1"/>
</dbReference>
<dbReference type="PROSITE" id="PS00080">
    <property type="entry name" value="MULTICOPPER_OXIDASE2"/>
    <property type="match status" value="1"/>
</dbReference>
<dbReference type="AlphaFoldDB" id="A0A1J4NNR7"/>
<evidence type="ECO:0008006" key="9">
    <source>
        <dbReference type="Google" id="ProtNLM"/>
    </source>
</evidence>
<dbReference type="Gene3D" id="2.60.40.420">
    <property type="entry name" value="Cupredoxins - blue copper proteins"/>
    <property type="match status" value="3"/>
</dbReference>
<keyword evidence="2" id="KW-0560">Oxidoreductase</keyword>
<dbReference type="InterPro" id="IPR002355">
    <property type="entry name" value="Cu_oxidase_Cu_BS"/>
</dbReference>
<evidence type="ECO:0000259" key="5">
    <source>
        <dbReference type="Pfam" id="PF07731"/>
    </source>
</evidence>
<dbReference type="InterPro" id="IPR011707">
    <property type="entry name" value="Cu-oxidase-like_N"/>
</dbReference>
<feature type="domain" description="Plastocyanin-like" evidence="5">
    <location>
        <begin position="390"/>
        <end position="489"/>
    </location>
</feature>
<dbReference type="InterPro" id="IPR011706">
    <property type="entry name" value="Cu-oxidase_C"/>
</dbReference>
<dbReference type="SUPFAM" id="SSF49503">
    <property type="entry name" value="Cupredoxins"/>
    <property type="match status" value="3"/>
</dbReference>
<dbReference type="PANTHER" id="PTHR11709">
    <property type="entry name" value="MULTI-COPPER OXIDASE"/>
    <property type="match status" value="1"/>
</dbReference>
<feature type="domain" description="Plastocyanin-like" evidence="4">
    <location>
        <begin position="204"/>
        <end position="297"/>
    </location>
</feature>
<dbReference type="Pfam" id="PF07731">
    <property type="entry name" value="Cu-oxidase_2"/>
    <property type="match status" value="1"/>
</dbReference>
<dbReference type="GO" id="GO:0005507">
    <property type="term" value="F:copper ion binding"/>
    <property type="evidence" value="ECO:0007669"/>
    <property type="project" value="InterPro"/>
</dbReference>
<proteinExistence type="predicted"/>
<dbReference type="EMBL" id="LAVA02000090">
    <property type="protein sequence ID" value="OIJ63947.1"/>
    <property type="molecule type" value="Genomic_DNA"/>
</dbReference>
<dbReference type="CDD" id="cd13853">
    <property type="entry name" value="CuRO_1_Tth-MCO_like"/>
    <property type="match status" value="1"/>
</dbReference>
<comment type="caution">
    <text evidence="7">The sequence shown here is derived from an EMBL/GenBank/DDBJ whole genome shotgun (WGS) entry which is preliminary data.</text>
</comment>
<feature type="region of interest" description="Disordered" evidence="3">
    <location>
        <begin position="62"/>
        <end position="100"/>
    </location>
</feature>
<dbReference type="STRING" id="1428628.WN71_031620"/>
<evidence type="ECO:0000259" key="4">
    <source>
        <dbReference type="Pfam" id="PF00394"/>
    </source>
</evidence>
<evidence type="ECO:0000256" key="1">
    <source>
        <dbReference type="ARBA" id="ARBA00022723"/>
    </source>
</evidence>
<reference evidence="7" key="1">
    <citation type="submission" date="2016-10" db="EMBL/GenBank/DDBJ databases">
        <title>Genome sequence of Streptomyces mangrovisoli MUSC 149.</title>
        <authorList>
            <person name="Lee L.-H."/>
            <person name="Ser H.-L."/>
        </authorList>
    </citation>
    <scope>NUCLEOTIDE SEQUENCE [LARGE SCALE GENOMIC DNA]</scope>
    <source>
        <strain evidence="7">MUSC 149</strain>
    </source>
</reference>
<evidence type="ECO:0000256" key="3">
    <source>
        <dbReference type="SAM" id="MobiDB-lite"/>
    </source>
</evidence>
<dbReference type="Pfam" id="PF07732">
    <property type="entry name" value="Cu-oxidase_3"/>
    <property type="match status" value="1"/>
</dbReference>
<name>A0A1J4NNR7_9ACTN</name>
<dbReference type="InterPro" id="IPR008972">
    <property type="entry name" value="Cupredoxin"/>
</dbReference>
<feature type="domain" description="Plastocyanin-like" evidence="6">
    <location>
        <begin position="83"/>
        <end position="166"/>
    </location>
</feature>
<dbReference type="Pfam" id="PF00394">
    <property type="entry name" value="Cu-oxidase"/>
    <property type="match status" value="1"/>
</dbReference>
<dbReference type="Proteomes" id="UP000034196">
    <property type="component" value="Unassembled WGS sequence"/>
</dbReference>
<dbReference type="GO" id="GO:0016491">
    <property type="term" value="F:oxidoreductase activity"/>
    <property type="evidence" value="ECO:0007669"/>
    <property type="project" value="UniProtKB-KW"/>
</dbReference>
<organism evidence="7 8">
    <name type="scientific">Streptomyces mangrovisoli</name>
    <dbReference type="NCBI Taxonomy" id="1428628"/>
    <lineage>
        <taxon>Bacteria</taxon>
        <taxon>Bacillati</taxon>
        <taxon>Actinomycetota</taxon>
        <taxon>Actinomycetes</taxon>
        <taxon>Kitasatosporales</taxon>
        <taxon>Streptomycetaceae</taxon>
        <taxon>Streptomyces</taxon>
    </lineage>
</organism>
<accession>A0A1J4NNR7</accession>
<keyword evidence="1" id="KW-0479">Metal-binding</keyword>
<evidence type="ECO:0000313" key="8">
    <source>
        <dbReference type="Proteomes" id="UP000034196"/>
    </source>
</evidence>
<sequence>MWLSGQATGSTAPPVLAGTLDVRFTDIDVPGYGPVRTRTYNGSVPGPTLRVRGGHQLRLTQVNGLPPNAPSSGGGGHNTPHHANSFNLHTHGLHVSPSGDADNVLREFAPRTAEEAAAGVAEPQYVTSIQVPHGHPAGTYWYHPHLHGSTAEQIVGGMAGVIVVEGDVDEVPEIQAAADIVVCINELKLKDGRVPAFTSGGWTAGVPSTFTVNGTVNPTLRLRPGEVQRWRLVAATGFTALSLSLAGGDGAPTVHQIAQDGITFPRPVALDRVELAMGNRADVLVRAGVPGTYELRAPGLPGPLMTVEVAGDPVVPPMALPAVLPAGRPFLDERDITDPDADREVILHADAGVFAGAFPNAFRMLGTGATPAADPGADLTRDPAYGLFDPSFTNHTLRLGTVERWNVRTDESLPAHGHPFHLHTNPILLTHRNGVRLDPPVWHDTIGLTGGTPGDRVTFLVRYDDFTGRTIAHCHQLHHEDLGMMQSVEYVE</sequence>
<evidence type="ECO:0000313" key="7">
    <source>
        <dbReference type="EMBL" id="OIJ63947.1"/>
    </source>
</evidence>
<evidence type="ECO:0000259" key="6">
    <source>
        <dbReference type="Pfam" id="PF07732"/>
    </source>
</evidence>
<evidence type="ECO:0000256" key="2">
    <source>
        <dbReference type="ARBA" id="ARBA00023002"/>
    </source>
</evidence>
<gene>
    <name evidence="7" type="ORF">WN71_031620</name>
</gene>
<keyword evidence="8" id="KW-1185">Reference proteome</keyword>
<dbReference type="InterPro" id="IPR001117">
    <property type="entry name" value="Cu-oxidase_2nd"/>
</dbReference>